<dbReference type="GO" id="GO:0015074">
    <property type="term" value="P:DNA integration"/>
    <property type="evidence" value="ECO:0007669"/>
    <property type="project" value="TreeGrafter"/>
</dbReference>
<organism evidence="1 2">
    <name type="scientific">Heterorhabditis bacteriophora</name>
    <name type="common">Entomopathogenic nematode worm</name>
    <dbReference type="NCBI Taxonomy" id="37862"/>
    <lineage>
        <taxon>Eukaryota</taxon>
        <taxon>Metazoa</taxon>
        <taxon>Ecdysozoa</taxon>
        <taxon>Nematoda</taxon>
        <taxon>Chromadorea</taxon>
        <taxon>Rhabditida</taxon>
        <taxon>Rhabditina</taxon>
        <taxon>Rhabditomorpha</taxon>
        <taxon>Strongyloidea</taxon>
        <taxon>Heterorhabditidae</taxon>
        <taxon>Heterorhabditis</taxon>
    </lineage>
</organism>
<keyword evidence="1" id="KW-1185">Reference proteome</keyword>
<evidence type="ECO:0000313" key="1">
    <source>
        <dbReference type="Proteomes" id="UP000095283"/>
    </source>
</evidence>
<dbReference type="InterPro" id="IPR036397">
    <property type="entry name" value="RNaseH_sf"/>
</dbReference>
<dbReference type="Proteomes" id="UP000095283">
    <property type="component" value="Unplaced"/>
</dbReference>
<dbReference type="GO" id="GO:0035861">
    <property type="term" value="C:site of double-strand break"/>
    <property type="evidence" value="ECO:0007669"/>
    <property type="project" value="TreeGrafter"/>
</dbReference>
<dbReference type="InterPro" id="IPR052709">
    <property type="entry name" value="Transposase-MT_Hybrid"/>
</dbReference>
<dbReference type="GO" id="GO:0044774">
    <property type="term" value="P:mitotic DNA integrity checkpoint signaling"/>
    <property type="evidence" value="ECO:0007669"/>
    <property type="project" value="TreeGrafter"/>
</dbReference>
<dbReference type="GO" id="GO:0042800">
    <property type="term" value="F:histone H3K4 methyltransferase activity"/>
    <property type="evidence" value="ECO:0007669"/>
    <property type="project" value="TreeGrafter"/>
</dbReference>
<dbReference type="GO" id="GO:0003697">
    <property type="term" value="F:single-stranded DNA binding"/>
    <property type="evidence" value="ECO:0007669"/>
    <property type="project" value="TreeGrafter"/>
</dbReference>
<dbReference type="GO" id="GO:0044547">
    <property type="term" value="F:DNA topoisomerase binding"/>
    <property type="evidence" value="ECO:0007669"/>
    <property type="project" value="TreeGrafter"/>
</dbReference>
<dbReference type="GO" id="GO:0000014">
    <property type="term" value="F:single-stranded DNA endodeoxyribonuclease activity"/>
    <property type="evidence" value="ECO:0007669"/>
    <property type="project" value="TreeGrafter"/>
</dbReference>
<reference evidence="2" key="1">
    <citation type="submission" date="2016-11" db="UniProtKB">
        <authorList>
            <consortium name="WormBaseParasite"/>
        </authorList>
    </citation>
    <scope>IDENTIFICATION</scope>
</reference>
<sequence>MGKIRKFGKCVPHELSEDSIGRRLNSCISLLARQRKENFLWEIATGEENGLCATIPNTHIHGYTPDSQQHPRQSQTSFCASGETVTAERYGRQLTDLFNTIEQKLPFSGQGCRKVILLHDNARLHVALRTQQTSLNFGWEVLPQAANSPDLAPSDYHLFRLM</sequence>
<dbReference type="GO" id="GO:0000729">
    <property type="term" value="P:DNA double-strand break processing"/>
    <property type="evidence" value="ECO:0007669"/>
    <property type="project" value="TreeGrafter"/>
</dbReference>
<protein>
    <submittedName>
        <fullName evidence="2">Mariner Mos1 transposase</fullName>
    </submittedName>
</protein>
<dbReference type="GO" id="GO:0003690">
    <property type="term" value="F:double-stranded DNA binding"/>
    <property type="evidence" value="ECO:0007669"/>
    <property type="project" value="TreeGrafter"/>
</dbReference>
<dbReference type="GO" id="GO:0000793">
    <property type="term" value="C:condensed chromosome"/>
    <property type="evidence" value="ECO:0007669"/>
    <property type="project" value="TreeGrafter"/>
</dbReference>
<dbReference type="PANTHER" id="PTHR46060">
    <property type="entry name" value="MARINER MOS1 TRANSPOSASE-LIKE PROTEIN"/>
    <property type="match status" value="1"/>
</dbReference>
<accession>A0A1I7X314</accession>
<dbReference type="GO" id="GO:0031297">
    <property type="term" value="P:replication fork processing"/>
    <property type="evidence" value="ECO:0007669"/>
    <property type="project" value="TreeGrafter"/>
</dbReference>
<dbReference type="GO" id="GO:0005634">
    <property type="term" value="C:nucleus"/>
    <property type="evidence" value="ECO:0007669"/>
    <property type="project" value="TreeGrafter"/>
</dbReference>
<evidence type="ECO:0000313" key="2">
    <source>
        <dbReference type="WBParaSite" id="Hba_11858"/>
    </source>
</evidence>
<name>A0A1I7X314_HETBA</name>
<dbReference type="WBParaSite" id="Hba_11858">
    <property type="protein sequence ID" value="Hba_11858"/>
    <property type="gene ID" value="Hba_11858"/>
</dbReference>
<dbReference type="GO" id="GO:0006303">
    <property type="term" value="P:double-strand break repair via nonhomologous end joining"/>
    <property type="evidence" value="ECO:0007669"/>
    <property type="project" value="TreeGrafter"/>
</dbReference>
<proteinExistence type="predicted"/>
<dbReference type="GO" id="GO:0046975">
    <property type="term" value="F:histone H3K36 methyltransferase activity"/>
    <property type="evidence" value="ECO:0007669"/>
    <property type="project" value="TreeGrafter"/>
</dbReference>
<dbReference type="Gene3D" id="3.30.420.10">
    <property type="entry name" value="Ribonuclease H-like superfamily/Ribonuclease H"/>
    <property type="match status" value="1"/>
</dbReference>
<dbReference type="PANTHER" id="PTHR46060:SF2">
    <property type="entry name" value="HISTONE-LYSINE N-METHYLTRANSFERASE SETMAR"/>
    <property type="match status" value="1"/>
</dbReference>
<dbReference type="AlphaFoldDB" id="A0A1I7X314"/>